<dbReference type="InterPro" id="IPR003591">
    <property type="entry name" value="Leu-rich_rpt_typical-subtyp"/>
</dbReference>
<dbReference type="Pfam" id="PF23598">
    <property type="entry name" value="LRR_14"/>
    <property type="match status" value="1"/>
</dbReference>
<protein>
    <submittedName>
        <fullName evidence="6">Leucine-rich repeat-containing protein 58-like</fullName>
    </submittedName>
</protein>
<dbReference type="SMART" id="SM00364">
    <property type="entry name" value="LRR_BAC"/>
    <property type="match status" value="4"/>
</dbReference>
<dbReference type="RefSeq" id="XP_002735702.1">
    <property type="nucleotide sequence ID" value="XM_002735656.2"/>
</dbReference>
<gene>
    <name evidence="6" type="primary">LOC100376973</name>
</gene>
<feature type="region of interest" description="Disordered" evidence="3">
    <location>
        <begin position="328"/>
        <end position="349"/>
    </location>
</feature>
<dbReference type="Proteomes" id="UP000694865">
    <property type="component" value="Unplaced"/>
</dbReference>
<dbReference type="InterPro" id="IPR050216">
    <property type="entry name" value="LRR_domain-containing"/>
</dbReference>
<dbReference type="SMART" id="SM00369">
    <property type="entry name" value="LRR_TYP"/>
    <property type="match status" value="5"/>
</dbReference>
<sequence length="349" mass="39136">MEAENDETECYVDFSRLQLEEFPDHLSEKRSSNVRSMVLSHNRITVLPRVIGSFESLIELDMSSNRLKYISDEIVRLPKLKVLVAKNNLLDLESLPKNIGMCPQLEVVNFSGNLLVDFPVELTELQTLKCVYLGGNRIRTLPPELHKLQRLEILYLGGNQLTEIPAEIGSLNSLISLVLCDNKIQQLPSDFVKLTNLESLSLHNNSLTTLPTQIVKLKNLAELSLRGNPLVMRFCRDLTYQPPSLLELSGRAIKSNNVPYNNADLPRDLVHYLGSACKCVNPNCKGVYFESRVEHVKFVDFCGKYRLPLLQYLCSPQCATPGSCSSSESELSEDESGVPTSKIKKVLLG</sequence>
<dbReference type="PANTHER" id="PTHR48051">
    <property type="match status" value="1"/>
</dbReference>
<organism evidence="5 6">
    <name type="scientific">Saccoglossus kowalevskii</name>
    <name type="common">Acorn worm</name>
    <dbReference type="NCBI Taxonomy" id="10224"/>
    <lineage>
        <taxon>Eukaryota</taxon>
        <taxon>Metazoa</taxon>
        <taxon>Hemichordata</taxon>
        <taxon>Enteropneusta</taxon>
        <taxon>Harrimaniidae</taxon>
        <taxon>Saccoglossus</taxon>
    </lineage>
</organism>
<keyword evidence="2" id="KW-0677">Repeat</keyword>
<evidence type="ECO:0000256" key="1">
    <source>
        <dbReference type="ARBA" id="ARBA00022614"/>
    </source>
</evidence>
<reference evidence="6" key="1">
    <citation type="submission" date="2025-08" db="UniProtKB">
        <authorList>
            <consortium name="RefSeq"/>
        </authorList>
    </citation>
    <scope>IDENTIFICATION</scope>
    <source>
        <tissue evidence="6">Testes</tissue>
    </source>
</reference>
<feature type="domain" description="Disease resistance R13L4/SHOC-2-like LRR" evidence="4">
    <location>
        <begin position="122"/>
        <end position="223"/>
    </location>
</feature>
<dbReference type="PROSITE" id="PS51450">
    <property type="entry name" value="LRR"/>
    <property type="match status" value="2"/>
</dbReference>
<evidence type="ECO:0000259" key="4">
    <source>
        <dbReference type="Pfam" id="PF23598"/>
    </source>
</evidence>
<evidence type="ECO:0000313" key="6">
    <source>
        <dbReference type="RefSeq" id="XP_002735702.1"/>
    </source>
</evidence>
<evidence type="ECO:0000256" key="2">
    <source>
        <dbReference type="ARBA" id="ARBA00022737"/>
    </source>
</evidence>
<dbReference type="GeneID" id="100376973"/>
<dbReference type="PANTHER" id="PTHR48051:SF53">
    <property type="entry name" value="LEUCINE RICH REPEAT CONTAINING 58"/>
    <property type="match status" value="1"/>
</dbReference>
<keyword evidence="5" id="KW-1185">Reference proteome</keyword>
<name>A0ABM0GRH0_SACKO</name>
<evidence type="ECO:0000313" key="5">
    <source>
        <dbReference type="Proteomes" id="UP000694865"/>
    </source>
</evidence>
<dbReference type="InterPro" id="IPR001611">
    <property type="entry name" value="Leu-rich_rpt"/>
</dbReference>
<dbReference type="InterPro" id="IPR032675">
    <property type="entry name" value="LRR_dom_sf"/>
</dbReference>
<dbReference type="InterPro" id="IPR055414">
    <property type="entry name" value="LRR_R13L4/SHOC2-like"/>
</dbReference>
<dbReference type="Gene3D" id="3.80.10.10">
    <property type="entry name" value="Ribonuclease Inhibitor"/>
    <property type="match status" value="1"/>
</dbReference>
<evidence type="ECO:0000256" key="3">
    <source>
        <dbReference type="SAM" id="MobiDB-lite"/>
    </source>
</evidence>
<keyword evidence="1" id="KW-0433">Leucine-rich repeat</keyword>
<dbReference type="Pfam" id="PF13855">
    <property type="entry name" value="LRR_8"/>
    <property type="match status" value="1"/>
</dbReference>
<proteinExistence type="predicted"/>
<dbReference type="SUPFAM" id="SSF52058">
    <property type="entry name" value="L domain-like"/>
    <property type="match status" value="1"/>
</dbReference>
<accession>A0ABM0GRH0</accession>